<comment type="caution">
    <text evidence="3">The sequence shown here is derived from an EMBL/GenBank/DDBJ whole genome shotgun (WGS) entry which is preliminary data.</text>
</comment>
<gene>
    <name evidence="3" type="ORF">AXX12_06510</name>
</gene>
<protein>
    <submittedName>
        <fullName evidence="3">(2Fe-2S)-binding protein</fullName>
    </submittedName>
</protein>
<keyword evidence="1" id="KW-0560">Oxidoreductase</keyword>
<dbReference type="InterPro" id="IPR007419">
    <property type="entry name" value="BFD-like_2Fe2S-bd_dom"/>
</dbReference>
<organism evidence="3 4">
    <name type="scientific">Anaerosporomusa subterranea</name>
    <dbReference type="NCBI Taxonomy" id="1794912"/>
    <lineage>
        <taxon>Bacteria</taxon>
        <taxon>Bacillati</taxon>
        <taxon>Bacillota</taxon>
        <taxon>Negativicutes</taxon>
        <taxon>Acetonemataceae</taxon>
        <taxon>Anaerosporomusa</taxon>
    </lineage>
</organism>
<evidence type="ECO:0000259" key="2">
    <source>
        <dbReference type="Pfam" id="PF04324"/>
    </source>
</evidence>
<evidence type="ECO:0000313" key="4">
    <source>
        <dbReference type="Proteomes" id="UP000076268"/>
    </source>
</evidence>
<dbReference type="PANTHER" id="PTHR42949">
    <property type="entry name" value="ANAEROBIC GLYCEROL-3-PHOSPHATE DEHYDROGENASE SUBUNIT B"/>
    <property type="match status" value="1"/>
</dbReference>
<dbReference type="Proteomes" id="UP000076268">
    <property type="component" value="Unassembled WGS sequence"/>
</dbReference>
<dbReference type="Gene3D" id="1.10.10.1100">
    <property type="entry name" value="BFD-like [2Fe-2S]-binding domain"/>
    <property type="match status" value="1"/>
</dbReference>
<reference evidence="3 4" key="1">
    <citation type="submission" date="2016-02" db="EMBL/GenBank/DDBJ databases">
        <title>Anaerosporomusa subterraneum gen. nov., sp. nov., a spore-forming obligate anaerobe isolated from saprolite.</title>
        <authorList>
            <person name="Choi J.K."/>
            <person name="Shah M."/>
            <person name="Yee N."/>
        </authorList>
    </citation>
    <scope>NUCLEOTIDE SEQUENCE [LARGE SCALE GENOMIC DNA]</scope>
    <source>
        <strain evidence="3 4">RU4</strain>
    </source>
</reference>
<evidence type="ECO:0000313" key="3">
    <source>
        <dbReference type="EMBL" id="KYZ76092.1"/>
    </source>
</evidence>
<dbReference type="Pfam" id="PF04324">
    <property type="entry name" value="Fer2_BFD"/>
    <property type="match status" value="1"/>
</dbReference>
<dbReference type="RefSeq" id="WP_066240920.1">
    <property type="nucleotide sequence ID" value="NZ_LSGP01000017.1"/>
</dbReference>
<sequence length="94" mass="10260">MADDILICRCEEVCERKIREAIADGATTLTGVKRRTSAGMGLCQGRTCRRLISAMLTQQAGIDPANLEPPTTRPPVRPVKVDTLLTAKEGRIRP</sequence>
<proteinExistence type="predicted"/>
<dbReference type="InterPro" id="IPR051691">
    <property type="entry name" value="Metab_Enz_Cyan_OpOx_G3PDH"/>
</dbReference>
<dbReference type="EMBL" id="LSGP01000017">
    <property type="protein sequence ID" value="KYZ76092.1"/>
    <property type="molecule type" value="Genomic_DNA"/>
</dbReference>
<feature type="domain" description="BFD-like [2Fe-2S]-binding" evidence="2">
    <location>
        <begin position="6"/>
        <end position="57"/>
    </location>
</feature>
<dbReference type="OrthoDB" id="9801699at2"/>
<dbReference type="CDD" id="cd19946">
    <property type="entry name" value="GlpA-like_Fer2_BFD-like"/>
    <property type="match status" value="1"/>
</dbReference>
<keyword evidence="4" id="KW-1185">Reference proteome</keyword>
<dbReference type="PANTHER" id="PTHR42949:SF3">
    <property type="entry name" value="ANAEROBIC GLYCEROL-3-PHOSPHATE DEHYDROGENASE SUBUNIT B"/>
    <property type="match status" value="1"/>
</dbReference>
<accession>A0A154BQ71</accession>
<dbReference type="STRING" id="1794912.AXX12_06510"/>
<evidence type="ECO:0000256" key="1">
    <source>
        <dbReference type="ARBA" id="ARBA00023002"/>
    </source>
</evidence>
<dbReference type="AlphaFoldDB" id="A0A154BQ71"/>
<name>A0A154BQ71_ANASB</name>
<dbReference type="GO" id="GO:0016491">
    <property type="term" value="F:oxidoreductase activity"/>
    <property type="evidence" value="ECO:0007669"/>
    <property type="project" value="UniProtKB-KW"/>
</dbReference>
<dbReference type="InterPro" id="IPR041854">
    <property type="entry name" value="BFD-like_2Fe2S-bd_dom_sf"/>
</dbReference>